<dbReference type="Gene3D" id="2.160.20.10">
    <property type="entry name" value="Single-stranded right-handed beta-helix, Pectin lyase-like"/>
    <property type="match status" value="1"/>
</dbReference>
<feature type="non-terminal residue" evidence="2">
    <location>
        <position position="102"/>
    </location>
</feature>
<name>X1LBT9_9ZZZZ</name>
<dbReference type="SUPFAM" id="SSF51126">
    <property type="entry name" value="Pectin lyase-like"/>
    <property type="match status" value="1"/>
</dbReference>
<feature type="domain" description="Right handed beta helix" evidence="1">
    <location>
        <begin position="2"/>
        <end position="72"/>
    </location>
</feature>
<gene>
    <name evidence="2" type="ORF">S03H2_71155</name>
</gene>
<dbReference type="InterPro" id="IPR039448">
    <property type="entry name" value="Beta_helix"/>
</dbReference>
<proteinExistence type="predicted"/>
<dbReference type="AlphaFoldDB" id="X1LBT9"/>
<dbReference type="InterPro" id="IPR012334">
    <property type="entry name" value="Pectin_lyas_fold"/>
</dbReference>
<evidence type="ECO:0000313" key="2">
    <source>
        <dbReference type="EMBL" id="GAH99889.1"/>
    </source>
</evidence>
<organism evidence="2">
    <name type="scientific">marine sediment metagenome</name>
    <dbReference type="NCBI Taxonomy" id="412755"/>
    <lineage>
        <taxon>unclassified sequences</taxon>
        <taxon>metagenomes</taxon>
        <taxon>ecological metagenomes</taxon>
    </lineage>
</organism>
<protein>
    <recommendedName>
        <fullName evidence="1">Right handed beta helix domain-containing protein</fullName>
    </recommendedName>
</protein>
<feature type="non-terminal residue" evidence="2">
    <location>
        <position position="1"/>
    </location>
</feature>
<dbReference type="EMBL" id="BARU01047511">
    <property type="protein sequence ID" value="GAH99889.1"/>
    <property type="molecule type" value="Genomic_DNA"/>
</dbReference>
<accession>X1LBT9</accession>
<dbReference type="NCBIfam" id="TIGR03804">
    <property type="entry name" value="para_beta_helix"/>
    <property type="match status" value="1"/>
</dbReference>
<dbReference type="Pfam" id="PF13229">
    <property type="entry name" value="Beta_helix"/>
    <property type="match status" value="1"/>
</dbReference>
<sequence length="102" mass="11502">YNSSQGILLYLSNNSTVSRNIIHDNTQYGLYLDRSNNTLVTGNIFNYNGIDWLYKNNSWNNTFSWNVIDGVSDPFTIDDTGGGDFTWTQAYNQLAWISGSGT</sequence>
<evidence type="ECO:0000259" key="1">
    <source>
        <dbReference type="Pfam" id="PF13229"/>
    </source>
</evidence>
<reference evidence="2" key="1">
    <citation type="journal article" date="2014" name="Front. Microbiol.">
        <title>High frequency of phylogenetically diverse reductive dehalogenase-homologous genes in deep subseafloor sedimentary metagenomes.</title>
        <authorList>
            <person name="Kawai M."/>
            <person name="Futagami T."/>
            <person name="Toyoda A."/>
            <person name="Takaki Y."/>
            <person name="Nishi S."/>
            <person name="Hori S."/>
            <person name="Arai W."/>
            <person name="Tsubouchi T."/>
            <person name="Morono Y."/>
            <person name="Uchiyama I."/>
            <person name="Ito T."/>
            <person name="Fujiyama A."/>
            <person name="Inagaki F."/>
            <person name="Takami H."/>
        </authorList>
    </citation>
    <scope>NUCLEOTIDE SEQUENCE</scope>
    <source>
        <strain evidence="2">Expedition CK06-06</strain>
    </source>
</reference>
<comment type="caution">
    <text evidence="2">The sequence shown here is derived from an EMBL/GenBank/DDBJ whole genome shotgun (WGS) entry which is preliminary data.</text>
</comment>
<dbReference type="InterPro" id="IPR011050">
    <property type="entry name" value="Pectin_lyase_fold/virulence"/>
</dbReference>
<dbReference type="InterPro" id="IPR022441">
    <property type="entry name" value="Para_beta_helix_rpt-2"/>
</dbReference>